<keyword evidence="6" id="KW-1185">Reference proteome</keyword>
<sequence length="219" mass="23080">MKRRNFVRTTCLGLVGAIAGCNGPGTESTPTDGTETPTEAATTAPAATESQPETPTETSTASSTETPTETQTEAGTERPSYPLRQLTEEQKRKLDSGQTYDGSFADRRGSGTVAVAVGQTPSNALFEPPAIWINPGQTVHWEWRDGEHEITHTNGDAFTEKTPTPTRTLTGTATATPGGSISHTFDERGVYMYKCTNHASVGAYGVVVVGGPQTTATAN</sequence>
<dbReference type="InterPro" id="IPR000923">
    <property type="entry name" value="BlueCu_1"/>
</dbReference>
<feature type="region of interest" description="Disordered" evidence="3">
    <location>
        <begin position="17"/>
        <end position="85"/>
    </location>
</feature>
<feature type="domain" description="Blue (type 1) copper" evidence="4">
    <location>
        <begin position="120"/>
        <end position="209"/>
    </location>
</feature>
<evidence type="ECO:0000256" key="2">
    <source>
        <dbReference type="ARBA" id="ARBA00023008"/>
    </source>
</evidence>
<dbReference type="RefSeq" id="WP_162316342.1">
    <property type="nucleotide sequence ID" value="NZ_JAHQXF010000001.1"/>
</dbReference>
<keyword evidence="1" id="KW-0479">Metal-binding</keyword>
<dbReference type="EMBL" id="JAHQXF010000001">
    <property type="protein sequence ID" value="MBV0923196.1"/>
    <property type="molecule type" value="Genomic_DNA"/>
</dbReference>
<dbReference type="Proteomes" id="UP000766550">
    <property type="component" value="Unassembled WGS sequence"/>
</dbReference>
<name>A0A8J7Y9I1_9EURY</name>
<accession>A0A8J7Y9I1</accession>
<keyword evidence="2" id="KW-0186">Copper</keyword>
<dbReference type="PROSITE" id="PS51257">
    <property type="entry name" value="PROKAR_LIPOPROTEIN"/>
    <property type="match status" value="1"/>
</dbReference>
<evidence type="ECO:0000259" key="4">
    <source>
        <dbReference type="Pfam" id="PF00127"/>
    </source>
</evidence>
<organism evidence="5 6">
    <name type="scientific">Haloarcula limicola</name>
    <dbReference type="NCBI Taxonomy" id="1429915"/>
    <lineage>
        <taxon>Archaea</taxon>
        <taxon>Methanobacteriati</taxon>
        <taxon>Methanobacteriota</taxon>
        <taxon>Stenosarchaea group</taxon>
        <taxon>Halobacteria</taxon>
        <taxon>Halobacteriales</taxon>
        <taxon>Haloarculaceae</taxon>
        <taxon>Haloarcula</taxon>
    </lineage>
</organism>
<reference evidence="5 6" key="1">
    <citation type="submission" date="2021-06" db="EMBL/GenBank/DDBJ databases">
        <title>New haloarchaea isolates fom saline soil.</title>
        <authorList>
            <person name="Duran-Viseras A."/>
            <person name="Sanchez-Porro C.S."/>
            <person name="Ventosa A."/>
        </authorList>
    </citation>
    <scope>NUCLEOTIDE SEQUENCE [LARGE SCALE GENOMIC DNA]</scope>
    <source>
        <strain evidence="5 6">JCM 183640</strain>
    </source>
</reference>
<evidence type="ECO:0000313" key="5">
    <source>
        <dbReference type="EMBL" id="MBV0923196.1"/>
    </source>
</evidence>
<gene>
    <name evidence="5" type="ORF">KTS45_03190</name>
</gene>
<evidence type="ECO:0000256" key="3">
    <source>
        <dbReference type="SAM" id="MobiDB-lite"/>
    </source>
</evidence>
<comment type="caution">
    <text evidence="5">The sequence shown here is derived from an EMBL/GenBank/DDBJ whole genome shotgun (WGS) entry which is preliminary data.</text>
</comment>
<evidence type="ECO:0000313" key="6">
    <source>
        <dbReference type="Proteomes" id="UP000766550"/>
    </source>
</evidence>
<proteinExistence type="predicted"/>
<dbReference type="GO" id="GO:0005507">
    <property type="term" value="F:copper ion binding"/>
    <property type="evidence" value="ECO:0007669"/>
    <property type="project" value="InterPro"/>
</dbReference>
<dbReference type="InterPro" id="IPR008972">
    <property type="entry name" value="Cupredoxin"/>
</dbReference>
<dbReference type="OrthoDB" id="241222at2157"/>
<dbReference type="AlphaFoldDB" id="A0A8J7Y9I1"/>
<dbReference type="GO" id="GO:0009055">
    <property type="term" value="F:electron transfer activity"/>
    <property type="evidence" value="ECO:0007669"/>
    <property type="project" value="InterPro"/>
</dbReference>
<dbReference type="SUPFAM" id="SSF49503">
    <property type="entry name" value="Cupredoxins"/>
    <property type="match status" value="1"/>
</dbReference>
<protein>
    <recommendedName>
        <fullName evidence="4">Blue (type 1) copper domain-containing protein</fullName>
    </recommendedName>
</protein>
<evidence type="ECO:0000256" key="1">
    <source>
        <dbReference type="ARBA" id="ARBA00022723"/>
    </source>
</evidence>
<dbReference type="Gene3D" id="2.60.40.420">
    <property type="entry name" value="Cupredoxins - blue copper proteins"/>
    <property type="match status" value="1"/>
</dbReference>
<dbReference type="Pfam" id="PF00127">
    <property type="entry name" value="Copper-bind"/>
    <property type="match status" value="1"/>
</dbReference>
<feature type="compositionally biased region" description="Low complexity" evidence="3">
    <location>
        <begin position="24"/>
        <end position="74"/>
    </location>
</feature>